<reference evidence="2 3" key="1">
    <citation type="submission" date="2013-05" db="EMBL/GenBank/DDBJ databases">
        <title>Genome sequence of Streptomyces sparsogenes DSM 40356.</title>
        <authorList>
            <person name="Coyne S."/>
            <person name="Seebeck F.P."/>
        </authorList>
    </citation>
    <scope>NUCLEOTIDE SEQUENCE [LARGE SCALE GENOMIC DNA]</scope>
    <source>
        <strain evidence="2 3">DSM 40356</strain>
    </source>
</reference>
<evidence type="ECO:0000313" key="3">
    <source>
        <dbReference type="Proteomes" id="UP000186168"/>
    </source>
</evidence>
<dbReference type="Proteomes" id="UP000186168">
    <property type="component" value="Unassembled WGS sequence"/>
</dbReference>
<proteinExistence type="predicted"/>
<feature type="domain" description="DUF397" evidence="1">
    <location>
        <begin position="8"/>
        <end position="59"/>
    </location>
</feature>
<accession>A0A1R1SQE1</accession>
<dbReference type="GeneID" id="96745303"/>
<organism evidence="2 3">
    <name type="scientific">Streptomyces sparsogenes DSM 40356</name>
    <dbReference type="NCBI Taxonomy" id="1331668"/>
    <lineage>
        <taxon>Bacteria</taxon>
        <taxon>Bacillati</taxon>
        <taxon>Actinomycetota</taxon>
        <taxon>Actinomycetes</taxon>
        <taxon>Kitasatosporales</taxon>
        <taxon>Streptomycetaceae</taxon>
        <taxon>Streptomyces</taxon>
    </lineage>
</organism>
<name>A0A1R1SQE1_9ACTN</name>
<evidence type="ECO:0000313" key="2">
    <source>
        <dbReference type="EMBL" id="OMI40437.1"/>
    </source>
</evidence>
<dbReference type="EMBL" id="ASQP01000088">
    <property type="protein sequence ID" value="OMI40437.1"/>
    <property type="molecule type" value="Genomic_DNA"/>
</dbReference>
<gene>
    <name evidence="2" type="ORF">SPAR_05825</name>
</gene>
<dbReference type="InterPro" id="IPR007278">
    <property type="entry name" value="DUF397"/>
</dbReference>
<evidence type="ECO:0000259" key="1">
    <source>
        <dbReference type="Pfam" id="PF04149"/>
    </source>
</evidence>
<dbReference type="AlphaFoldDB" id="A0A1R1SQE1"/>
<dbReference type="Pfam" id="PF04149">
    <property type="entry name" value="DUF397"/>
    <property type="match status" value="1"/>
</dbReference>
<keyword evidence="3" id="KW-1185">Reference proteome</keyword>
<dbReference type="RefSeq" id="WP_245738201.1">
    <property type="nucleotide sequence ID" value="NZ_ASQP01000088.1"/>
</dbReference>
<comment type="caution">
    <text evidence="2">The sequence shown here is derived from an EMBL/GenBank/DDBJ whole genome shotgun (WGS) entry which is preliminary data.</text>
</comment>
<sequence length="68" mass="7476">MSILLETGWRKSSFSEEGGNNCIEIATGGGTIFMRESCHPETIVTTDRITLGMFVRAVKNGRFDHLVG</sequence>
<protein>
    <recommendedName>
        <fullName evidence="1">DUF397 domain-containing protein</fullName>
    </recommendedName>
</protein>